<dbReference type="NCBIfam" id="TIGR03089">
    <property type="entry name" value="TIGR03089 family protein"/>
    <property type="match status" value="1"/>
</dbReference>
<dbReference type="SUPFAM" id="SSF56801">
    <property type="entry name" value="Acetyl-CoA synthetase-like"/>
    <property type="match status" value="1"/>
</dbReference>
<protein>
    <submittedName>
        <fullName evidence="2">Uncharacterized protein (TIGR03089 family)</fullName>
    </submittedName>
</protein>
<dbReference type="Proteomes" id="UP000567246">
    <property type="component" value="Unassembled WGS sequence"/>
</dbReference>
<proteinExistence type="predicted"/>
<comment type="caution">
    <text evidence="2">The sequence shown here is derived from an EMBL/GenBank/DDBJ whole genome shotgun (WGS) entry which is preliminary data.</text>
</comment>
<reference evidence="2 3" key="1">
    <citation type="submission" date="2020-08" db="EMBL/GenBank/DDBJ databases">
        <title>Sequencing the genomes of 1000 actinobacteria strains.</title>
        <authorList>
            <person name="Klenk H.-P."/>
        </authorList>
    </citation>
    <scope>NUCLEOTIDE SEQUENCE [LARGE SCALE GENOMIC DNA]</scope>
    <source>
        <strain evidence="2 3">DSM 17945</strain>
    </source>
</reference>
<gene>
    <name evidence="2" type="ORF">HDA33_001398</name>
</gene>
<evidence type="ECO:0000256" key="1">
    <source>
        <dbReference type="SAM" id="MobiDB-lite"/>
    </source>
</evidence>
<name>A0A7W9N107_9MICC</name>
<dbReference type="RefSeq" id="WP_184172127.1">
    <property type="nucleotide sequence ID" value="NZ_BAABAG010000004.1"/>
</dbReference>
<organism evidence="2 3">
    <name type="scientific">Micrococcus endophyticus</name>
    <dbReference type="NCBI Taxonomy" id="455343"/>
    <lineage>
        <taxon>Bacteria</taxon>
        <taxon>Bacillati</taxon>
        <taxon>Actinomycetota</taxon>
        <taxon>Actinomycetes</taxon>
        <taxon>Micrococcales</taxon>
        <taxon>Micrococcaceae</taxon>
        <taxon>Micrococcus</taxon>
    </lineage>
</organism>
<dbReference type="InterPro" id="IPR042099">
    <property type="entry name" value="ANL_N_sf"/>
</dbReference>
<keyword evidence="3" id="KW-1185">Reference proteome</keyword>
<sequence>MVSLSAPRSTGPLVLRLASSPRPALVQEPGAPGEHGAVDQRIELSGRVTVNWAAKTAGLLADEGVGPGDPVALDLPAHWLSHALALGVLCAGAEPAEDGAAPAAVLTDRPERWTDPATAVFVVALPRGLELPTGGAVADPPAVDVAAEILGQPDALPGPVDHVRPEALPAADVAAADGDARTDEDQDDDGPRPRLTWAGMRAVLEAWDAGRAVQVRP</sequence>
<accession>A0A7W9N107</accession>
<evidence type="ECO:0000313" key="2">
    <source>
        <dbReference type="EMBL" id="MBB5848834.1"/>
    </source>
</evidence>
<evidence type="ECO:0000313" key="3">
    <source>
        <dbReference type="Proteomes" id="UP000567246"/>
    </source>
</evidence>
<feature type="region of interest" description="Disordered" evidence="1">
    <location>
        <begin position="173"/>
        <end position="195"/>
    </location>
</feature>
<dbReference type="Gene3D" id="3.40.50.12780">
    <property type="entry name" value="N-terminal domain of ligase-like"/>
    <property type="match status" value="1"/>
</dbReference>
<dbReference type="EMBL" id="JACHMW010000001">
    <property type="protein sequence ID" value="MBB5848834.1"/>
    <property type="molecule type" value="Genomic_DNA"/>
</dbReference>
<dbReference type="InterPro" id="IPR017523">
    <property type="entry name" value="Rv3268"/>
</dbReference>
<dbReference type="AlphaFoldDB" id="A0A7W9N107"/>